<evidence type="ECO:0000313" key="2">
    <source>
        <dbReference type="EMBL" id="KAJ1126321.1"/>
    </source>
</evidence>
<feature type="signal peptide" evidence="1">
    <location>
        <begin position="1"/>
        <end position="20"/>
    </location>
</feature>
<dbReference type="Proteomes" id="UP001066276">
    <property type="component" value="Chromosome 7"/>
</dbReference>
<dbReference type="AlphaFoldDB" id="A0AAV7PDB6"/>
<comment type="caution">
    <text evidence="2">The sequence shown here is derived from an EMBL/GenBank/DDBJ whole genome shotgun (WGS) entry which is preliminary data.</text>
</comment>
<organism evidence="2 3">
    <name type="scientific">Pleurodeles waltl</name>
    <name type="common">Iberian ribbed newt</name>
    <dbReference type="NCBI Taxonomy" id="8319"/>
    <lineage>
        <taxon>Eukaryota</taxon>
        <taxon>Metazoa</taxon>
        <taxon>Chordata</taxon>
        <taxon>Craniata</taxon>
        <taxon>Vertebrata</taxon>
        <taxon>Euteleostomi</taxon>
        <taxon>Amphibia</taxon>
        <taxon>Batrachia</taxon>
        <taxon>Caudata</taxon>
        <taxon>Salamandroidea</taxon>
        <taxon>Salamandridae</taxon>
        <taxon>Pleurodelinae</taxon>
        <taxon>Pleurodeles</taxon>
    </lineage>
</organism>
<sequence>LIKKAHHLVLVQTLCLVCIGLHRQRAPWLVVFQASDVLLAYPRRWQTFSGLHHFTTLCPASIVQVQAGVPGAADGPGRGLQACAPLSAAGTGRRRQDPLRP</sequence>
<feature type="non-terminal residue" evidence="2">
    <location>
        <position position="1"/>
    </location>
</feature>
<proteinExistence type="predicted"/>
<keyword evidence="1" id="KW-0732">Signal</keyword>
<accession>A0AAV7PDB6</accession>
<gene>
    <name evidence="2" type="ORF">NDU88_004729</name>
</gene>
<evidence type="ECO:0008006" key="4">
    <source>
        <dbReference type="Google" id="ProtNLM"/>
    </source>
</evidence>
<feature type="chain" id="PRO_5043865920" description="Secreted protein" evidence="1">
    <location>
        <begin position="21"/>
        <end position="101"/>
    </location>
</feature>
<evidence type="ECO:0000256" key="1">
    <source>
        <dbReference type="SAM" id="SignalP"/>
    </source>
</evidence>
<name>A0AAV7PDB6_PLEWA</name>
<reference evidence="2" key="1">
    <citation type="journal article" date="2022" name="bioRxiv">
        <title>Sequencing and chromosome-scale assembly of the giantPleurodeles waltlgenome.</title>
        <authorList>
            <person name="Brown T."/>
            <person name="Elewa A."/>
            <person name="Iarovenko S."/>
            <person name="Subramanian E."/>
            <person name="Araus A.J."/>
            <person name="Petzold A."/>
            <person name="Susuki M."/>
            <person name="Suzuki K.-i.T."/>
            <person name="Hayashi T."/>
            <person name="Toyoda A."/>
            <person name="Oliveira C."/>
            <person name="Osipova E."/>
            <person name="Leigh N.D."/>
            <person name="Simon A."/>
            <person name="Yun M.H."/>
        </authorList>
    </citation>
    <scope>NUCLEOTIDE SEQUENCE</scope>
    <source>
        <strain evidence="2">20211129_DDA</strain>
        <tissue evidence="2">Liver</tissue>
    </source>
</reference>
<evidence type="ECO:0000313" key="3">
    <source>
        <dbReference type="Proteomes" id="UP001066276"/>
    </source>
</evidence>
<protein>
    <recommendedName>
        <fullName evidence="4">Secreted protein</fullName>
    </recommendedName>
</protein>
<dbReference type="EMBL" id="JANPWB010000011">
    <property type="protein sequence ID" value="KAJ1126321.1"/>
    <property type="molecule type" value="Genomic_DNA"/>
</dbReference>
<feature type="non-terminal residue" evidence="2">
    <location>
        <position position="101"/>
    </location>
</feature>
<keyword evidence="3" id="KW-1185">Reference proteome</keyword>